<dbReference type="Proteomes" id="UP000271098">
    <property type="component" value="Unassembled WGS sequence"/>
</dbReference>
<dbReference type="InterPro" id="IPR011993">
    <property type="entry name" value="PH-like_dom_sf"/>
</dbReference>
<dbReference type="SMART" id="SM00462">
    <property type="entry name" value="PTB"/>
    <property type="match status" value="1"/>
</dbReference>
<reference evidence="2 3" key="2">
    <citation type="submission" date="2018-11" db="EMBL/GenBank/DDBJ databases">
        <authorList>
            <consortium name="Pathogen Informatics"/>
        </authorList>
    </citation>
    <scope>NUCLEOTIDE SEQUENCE [LARGE SCALE GENOMIC DNA]</scope>
</reference>
<dbReference type="CDD" id="cd01274">
    <property type="entry name" value="PTB_Anks"/>
    <property type="match status" value="1"/>
</dbReference>
<dbReference type="InterPro" id="IPR006020">
    <property type="entry name" value="PTB/PI_dom"/>
</dbReference>
<feature type="domain" description="PID" evidence="1">
    <location>
        <begin position="26"/>
        <end position="147"/>
    </location>
</feature>
<reference evidence="4" key="1">
    <citation type="submission" date="2016-06" db="UniProtKB">
        <authorList>
            <consortium name="WormBaseParasite"/>
        </authorList>
    </citation>
    <scope>IDENTIFICATION</scope>
</reference>
<dbReference type="Pfam" id="PF00640">
    <property type="entry name" value="PID"/>
    <property type="match status" value="1"/>
</dbReference>
<organism evidence="4">
    <name type="scientific">Gongylonema pulchrum</name>
    <dbReference type="NCBI Taxonomy" id="637853"/>
    <lineage>
        <taxon>Eukaryota</taxon>
        <taxon>Metazoa</taxon>
        <taxon>Ecdysozoa</taxon>
        <taxon>Nematoda</taxon>
        <taxon>Chromadorea</taxon>
        <taxon>Rhabditida</taxon>
        <taxon>Spirurina</taxon>
        <taxon>Spiruromorpha</taxon>
        <taxon>Spiruroidea</taxon>
        <taxon>Gongylonematidae</taxon>
        <taxon>Gongylonema</taxon>
    </lineage>
</organism>
<sequence length="157" mass="17510">MPHSIIVGGRQTEWQHSSTTLIENCVSYSAHYLGSMEISNVEGTEDSRRAMIKLKSGIREISRIPQVLLEISVSGVRVLDAFTKLLTVEHSITQIQIVCQDERDLNCFAYISQDGERHFCHVFCVLTADVATEIILTLGQAFEVCYRIAGKTCGSDE</sequence>
<protein>
    <submittedName>
        <fullName evidence="4">PID domain-containing protein</fullName>
    </submittedName>
</protein>
<dbReference type="PANTHER" id="PTHR11232:SF45">
    <property type="entry name" value="GENE 7694-RELATED"/>
    <property type="match status" value="1"/>
</dbReference>
<evidence type="ECO:0000313" key="2">
    <source>
        <dbReference type="EMBL" id="VDN32124.1"/>
    </source>
</evidence>
<keyword evidence="3" id="KW-1185">Reference proteome</keyword>
<dbReference type="InterPro" id="IPR051133">
    <property type="entry name" value="Adapter_Engulfment-Domain"/>
</dbReference>
<accession>A0A183ECC2</accession>
<evidence type="ECO:0000313" key="3">
    <source>
        <dbReference type="Proteomes" id="UP000271098"/>
    </source>
</evidence>
<evidence type="ECO:0000313" key="4">
    <source>
        <dbReference type="WBParaSite" id="GPUH_0001863801-mRNA-1"/>
    </source>
</evidence>
<dbReference type="SUPFAM" id="SSF50729">
    <property type="entry name" value="PH domain-like"/>
    <property type="match status" value="1"/>
</dbReference>
<dbReference type="WBParaSite" id="GPUH_0001863801-mRNA-1">
    <property type="protein sequence ID" value="GPUH_0001863801-mRNA-1"/>
    <property type="gene ID" value="GPUH_0001863801"/>
</dbReference>
<dbReference type="Gene3D" id="2.30.29.30">
    <property type="entry name" value="Pleckstrin-homology domain (PH domain)/Phosphotyrosine-binding domain (PTB)"/>
    <property type="match status" value="1"/>
</dbReference>
<dbReference type="EMBL" id="UYRT01087071">
    <property type="protein sequence ID" value="VDN32124.1"/>
    <property type="molecule type" value="Genomic_DNA"/>
</dbReference>
<gene>
    <name evidence="2" type="ORF">GPUH_LOCUS18614</name>
</gene>
<dbReference type="PROSITE" id="PS01179">
    <property type="entry name" value="PID"/>
    <property type="match status" value="1"/>
</dbReference>
<proteinExistence type="predicted"/>
<dbReference type="OrthoDB" id="10057585at2759"/>
<evidence type="ECO:0000259" key="1">
    <source>
        <dbReference type="PROSITE" id="PS01179"/>
    </source>
</evidence>
<dbReference type="AlphaFoldDB" id="A0A183ECC2"/>
<name>A0A183ECC2_9BILA</name>
<dbReference type="PANTHER" id="PTHR11232">
    <property type="entry name" value="PHOSPHOTYROSINE INTERACTION DOMAIN-CONTAINING FAMILY MEMBER"/>
    <property type="match status" value="1"/>
</dbReference>